<dbReference type="EMBL" id="ML208492">
    <property type="protein sequence ID" value="TFK64023.1"/>
    <property type="molecule type" value="Genomic_DNA"/>
</dbReference>
<evidence type="ECO:0000313" key="2">
    <source>
        <dbReference type="Proteomes" id="UP000308600"/>
    </source>
</evidence>
<sequence length="154" mass="18083">MLTERVDFRINPCSFATPLPLPPTMAKRKSHHTGAAEEQKTTNPIVSEQKRLVKRIKKLYRRIDRLKIRHNELAYINHLPPELLTRIFFIIQSNIQEEYGRDYYRWAAVTQVSQSWRTLALGIKRLWNVLSLTTKTSASLWVPISLERCQPFPV</sequence>
<name>A0ACD3ADP3_9AGAR</name>
<dbReference type="Proteomes" id="UP000308600">
    <property type="component" value="Unassembled WGS sequence"/>
</dbReference>
<reference evidence="1 2" key="1">
    <citation type="journal article" date="2019" name="Nat. Ecol. Evol.">
        <title>Megaphylogeny resolves global patterns of mushroom evolution.</title>
        <authorList>
            <person name="Varga T."/>
            <person name="Krizsan K."/>
            <person name="Foldi C."/>
            <person name="Dima B."/>
            <person name="Sanchez-Garcia M."/>
            <person name="Sanchez-Ramirez S."/>
            <person name="Szollosi G.J."/>
            <person name="Szarkandi J.G."/>
            <person name="Papp V."/>
            <person name="Albert L."/>
            <person name="Andreopoulos W."/>
            <person name="Angelini C."/>
            <person name="Antonin V."/>
            <person name="Barry K.W."/>
            <person name="Bougher N.L."/>
            <person name="Buchanan P."/>
            <person name="Buyck B."/>
            <person name="Bense V."/>
            <person name="Catcheside P."/>
            <person name="Chovatia M."/>
            <person name="Cooper J."/>
            <person name="Damon W."/>
            <person name="Desjardin D."/>
            <person name="Finy P."/>
            <person name="Geml J."/>
            <person name="Haridas S."/>
            <person name="Hughes K."/>
            <person name="Justo A."/>
            <person name="Karasinski D."/>
            <person name="Kautmanova I."/>
            <person name="Kiss B."/>
            <person name="Kocsube S."/>
            <person name="Kotiranta H."/>
            <person name="LaButti K.M."/>
            <person name="Lechner B.E."/>
            <person name="Liimatainen K."/>
            <person name="Lipzen A."/>
            <person name="Lukacs Z."/>
            <person name="Mihaltcheva S."/>
            <person name="Morgado L.N."/>
            <person name="Niskanen T."/>
            <person name="Noordeloos M.E."/>
            <person name="Ohm R.A."/>
            <person name="Ortiz-Santana B."/>
            <person name="Ovrebo C."/>
            <person name="Racz N."/>
            <person name="Riley R."/>
            <person name="Savchenko A."/>
            <person name="Shiryaev A."/>
            <person name="Soop K."/>
            <person name="Spirin V."/>
            <person name="Szebenyi C."/>
            <person name="Tomsovsky M."/>
            <person name="Tulloss R.E."/>
            <person name="Uehling J."/>
            <person name="Grigoriev I.V."/>
            <person name="Vagvolgyi C."/>
            <person name="Papp T."/>
            <person name="Martin F.M."/>
            <person name="Miettinen O."/>
            <person name="Hibbett D.S."/>
            <person name="Nagy L.G."/>
        </authorList>
    </citation>
    <scope>NUCLEOTIDE SEQUENCE [LARGE SCALE GENOMIC DNA]</scope>
    <source>
        <strain evidence="1 2">NL-1719</strain>
    </source>
</reference>
<evidence type="ECO:0000313" key="1">
    <source>
        <dbReference type="EMBL" id="TFK64023.1"/>
    </source>
</evidence>
<feature type="non-terminal residue" evidence="1">
    <location>
        <position position="154"/>
    </location>
</feature>
<accession>A0ACD3ADP3</accession>
<keyword evidence="2" id="KW-1185">Reference proteome</keyword>
<gene>
    <name evidence="1" type="ORF">BDN72DRAFT_775142</name>
</gene>
<organism evidence="1 2">
    <name type="scientific">Pluteus cervinus</name>
    <dbReference type="NCBI Taxonomy" id="181527"/>
    <lineage>
        <taxon>Eukaryota</taxon>
        <taxon>Fungi</taxon>
        <taxon>Dikarya</taxon>
        <taxon>Basidiomycota</taxon>
        <taxon>Agaricomycotina</taxon>
        <taxon>Agaricomycetes</taxon>
        <taxon>Agaricomycetidae</taxon>
        <taxon>Agaricales</taxon>
        <taxon>Pluteineae</taxon>
        <taxon>Pluteaceae</taxon>
        <taxon>Pluteus</taxon>
    </lineage>
</organism>
<protein>
    <submittedName>
        <fullName evidence="1">Uncharacterized protein</fullName>
    </submittedName>
</protein>
<proteinExistence type="predicted"/>